<sequence>MSNLKARLKTLLPFEKYYGTVVEFVNPLNNKVMQEQKFWLTFTEGTHNNISYEPSDRELFNIAIGREDWDNDTTMIAEDGTETTVRKEYCDLACDHFEDQFSYLTAKLFVEAFNKEFSK</sequence>
<protein>
    <submittedName>
        <fullName evidence="1">Uncharacterized protein</fullName>
    </submittedName>
</protein>
<name>A0A5B9N3N8_9CAUD</name>
<dbReference type="KEGG" id="vg:55617233"/>
<dbReference type="GeneID" id="55617233"/>
<dbReference type="EMBL" id="MK813941">
    <property type="protein sequence ID" value="QEG08777.1"/>
    <property type="molecule type" value="Genomic_DNA"/>
</dbReference>
<reference evidence="1 2" key="1">
    <citation type="submission" date="2019-04" db="EMBL/GenBank/DDBJ databases">
        <title>Nine Novel Phages from a Plateau Lake in Southwest China Provide Insights into Aeromonas Phage Diversity.</title>
        <authorList>
            <person name="Xiao W."/>
            <person name="Bai M."/>
            <person name="Wang Y."/>
            <person name="Cui X."/>
        </authorList>
    </citation>
    <scope>NUCLEOTIDE SEQUENCE [LARGE SCALE GENOMIC DNA]</scope>
</reference>
<evidence type="ECO:0000313" key="2">
    <source>
        <dbReference type="Proteomes" id="UP000325103"/>
    </source>
</evidence>
<organism evidence="1 2">
    <name type="scientific">Aeromonas phage 4L372XY</name>
    <dbReference type="NCBI Taxonomy" id="2588520"/>
    <lineage>
        <taxon>Viruses</taxon>
        <taxon>Duplodnaviria</taxon>
        <taxon>Heunggongvirae</taxon>
        <taxon>Uroviricota</taxon>
        <taxon>Caudoviricetes</taxon>
        <taxon>Plateaulakevirus</taxon>
        <taxon>Plateaulakevirus pv4L372XY</taxon>
    </lineage>
</organism>
<accession>A0A5B9N3N8</accession>
<keyword evidence="2" id="KW-1185">Reference proteome</keyword>
<proteinExistence type="predicted"/>
<dbReference type="RefSeq" id="YP_009846861.1">
    <property type="nucleotide sequence ID" value="NC_048772.1"/>
</dbReference>
<evidence type="ECO:0000313" key="1">
    <source>
        <dbReference type="EMBL" id="QEG08777.1"/>
    </source>
</evidence>
<gene>
    <name evidence="1" type="primary">4L372XY_062</name>
</gene>
<dbReference type="Proteomes" id="UP000325103">
    <property type="component" value="Segment"/>
</dbReference>